<evidence type="ECO:0000256" key="2">
    <source>
        <dbReference type="ARBA" id="ARBA00008791"/>
    </source>
</evidence>
<dbReference type="SUPFAM" id="SSF52402">
    <property type="entry name" value="Adenine nucleotide alpha hydrolases-like"/>
    <property type="match status" value="2"/>
</dbReference>
<comment type="function">
    <text evidence="4">Required for resistance to DNA-damaging agents.</text>
</comment>
<dbReference type="PANTHER" id="PTHR47892:SF1">
    <property type="entry name" value="UNIVERSAL STRESS PROTEIN E"/>
    <property type="match status" value="1"/>
</dbReference>
<dbReference type="InterPro" id="IPR006016">
    <property type="entry name" value="UspA"/>
</dbReference>
<dbReference type="OrthoDB" id="239260at2"/>
<dbReference type="AlphaFoldDB" id="A0A1G8FS24"/>
<evidence type="ECO:0000313" key="6">
    <source>
        <dbReference type="EMBL" id="SDH84942.1"/>
    </source>
</evidence>
<dbReference type="STRING" id="428992.SAMN05216272_103421"/>
<dbReference type="Proteomes" id="UP000199636">
    <property type="component" value="Unassembled WGS sequence"/>
</dbReference>
<evidence type="ECO:0000259" key="5">
    <source>
        <dbReference type="Pfam" id="PF00582"/>
    </source>
</evidence>
<dbReference type="EMBL" id="FNDS01000003">
    <property type="protein sequence ID" value="SDH84942.1"/>
    <property type="molecule type" value="Genomic_DNA"/>
</dbReference>
<name>A0A1G8FS24_9PSED</name>
<gene>
    <name evidence="6" type="ORF">SAMN05216272_103421</name>
</gene>
<dbReference type="GO" id="GO:0005737">
    <property type="term" value="C:cytoplasm"/>
    <property type="evidence" value="ECO:0007669"/>
    <property type="project" value="UniProtKB-SubCell"/>
</dbReference>
<keyword evidence="7" id="KW-1185">Reference proteome</keyword>
<dbReference type="Gene3D" id="3.40.50.12370">
    <property type="match status" value="1"/>
</dbReference>
<dbReference type="RefSeq" id="WP_090262390.1">
    <property type="nucleotide sequence ID" value="NZ_FNDS01000003.1"/>
</dbReference>
<evidence type="ECO:0000313" key="7">
    <source>
        <dbReference type="Proteomes" id="UP000199636"/>
    </source>
</evidence>
<accession>A0A1G8FS24</accession>
<sequence>MNPYKRLLLICDPAMHLSPAMTRAQALAGSSSAVLHMVALGSLPPSLRILDETLQDRARLDWLEKHQTWLDDQCQLLSARGIDVSAQALWSDEPMKEVLRLAEDMKADLLIKDREYEPALRRALITPLDWQVLRECAVPLHLVSVAEHALPRKVVAAIDLSQSDPQIDAVNERIIEAAQNFAVQCDADLHLLQAYEAPSSFLAYAAGPVAWTKEMQEEASGRAQTRMARLGERFGVPQHYQHLLKGPATKVIAQFAAEQHMDVVVMGTLYHSGLTKVLGSTTEQALYQVPSSILAIRP</sequence>
<keyword evidence="3" id="KW-0963">Cytoplasm</keyword>
<organism evidence="6 7">
    <name type="scientific">Pseudomonas panipatensis</name>
    <dbReference type="NCBI Taxonomy" id="428992"/>
    <lineage>
        <taxon>Bacteria</taxon>
        <taxon>Pseudomonadati</taxon>
        <taxon>Pseudomonadota</taxon>
        <taxon>Gammaproteobacteria</taxon>
        <taxon>Pseudomonadales</taxon>
        <taxon>Pseudomonadaceae</taxon>
        <taxon>Pseudomonas</taxon>
    </lineage>
</organism>
<proteinExistence type="inferred from homology"/>
<evidence type="ECO:0000256" key="4">
    <source>
        <dbReference type="ARBA" id="ARBA00037131"/>
    </source>
</evidence>
<comment type="similarity">
    <text evidence="2">Belongs to the universal stress protein A family.</text>
</comment>
<comment type="subcellular location">
    <subcellularLocation>
        <location evidence="1">Cytoplasm</location>
    </subcellularLocation>
</comment>
<dbReference type="PANTHER" id="PTHR47892">
    <property type="entry name" value="UNIVERSAL STRESS PROTEIN E"/>
    <property type="match status" value="1"/>
</dbReference>
<reference evidence="7" key="1">
    <citation type="submission" date="2016-10" db="EMBL/GenBank/DDBJ databases">
        <authorList>
            <person name="Varghese N."/>
            <person name="Submissions S."/>
        </authorList>
    </citation>
    <scope>NUCLEOTIDE SEQUENCE [LARGE SCALE GENOMIC DNA]</scope>
    <source>
        <strain evidence="7">CCM 7469</strain>
    </source>
</reference>
<dbReference type="Pfam" id="PF00582">
    <property type="entry name" value="Usp"/>
    <property type="match status" value="2"/>
</dbReference>
<evidence type="ECO:0000256" key="1">
    <source>
        <dbReference type="ARBA" id="ARBA00004496"/>
    </source>
</evidence>
<evidence type="ECO:0000256" key="3">
    <source>
        <dbReference type="ARBA" id="ARBA00022490"/>
    </source>
</evidence>
<feature type="domain" description="UspA" evidence="5">
    <location>
        <begin position="152"/>
        <end position="297"/>
    </location>
</feature>
<protein>
    <submittedName>
        <fullName evidence="6">Universal stress protein E</fullName>
    </submittedName>
</protein>
<feature type="domain" description="UspA" evidence="5">
    <location>
        <begin position="4"/>
        <end position="143"/>
    </location>
</feature>